<dbReference type="AlphaFoldDB" id="A0A8S9ZBA0"/>
<proteinExistence type="predicted"/>
<dbReference type="InterPro" id="IPR015943">
    <property type="entry name" value="WD40/YVTN_repeat-like_dom_sf"/>
</dbReference>
<dbReference type="SUPFAM" id="SSF50978">
    <property type="entry name" value="WD40 repeat-like"/>
    <property type="match status" value="1"/>
</dbReference>
<keyword evidence="11" id="KW-0234">DNA repair</keyword>
<evidence type="ECO:0000256" key="13">
    <source>
        <dbReference type="SAM" id="MobiDB-lite"/>
    </source>
</evidence>
<evidence type="ECO:0000256" key="6">
    <source>
        <dbReference type="ARBA" id="ARBA00022490"/>
    </source>
</evidence>
<evidence type="ECO:0000256" key="5">
    <source>
        <dbReference type="ARBA" id="ARBA00012483"/>
    </source>
</evidence>
<evidence type="ECO:0000313" key="15">
    <source>
        <dbReference type="EMBL" id="KAF7260747.1"/>
    </source>
</evidence>
<evidence type="ECO:0000256" key="10">
    <source>
        <dbReference type="ARBA" id="ARBA00022786"/>
    </source>
</evidence>
<dbReference type="SMART" id="SM00320">
    <property type="entry name" value="WD40"/>
    <property type="match status" value="2"/>
</dbReference>
<keyword evidence="6" id="KW-0963">Cytoplasm</keyword>
<evidence type="ECO:0000313" key="16">
    <source>
        <dbReference type="Proteomes" id="UP000822476"/>
    </source>
</evidence>
<evidence type="ECO:0000256" key="3">
    <source>
        <dbReference type="ARBA" id="ARBA00004496"/>
    </source>
</evidence>
<dbReference type="InterPro" id="IPR001680">
    <property type="entry name" value="WD40_rpt"/>
</dbReference>
<dbReference type="Proteomes" id="UP000822476">
    <property type="component" value="Unassembled WGS sequence"/>
</dbReference>
<feature type="region of interest" description="Disordered" evidence="13">
    <location>
        <begin position="189"/>
        <end position="209"/>
    </location>
</feature>
<dbReference type="InterPro" id="IPR036322">
    <property type="entry name" value="WD40_repeat_dom_sf"/>
</dbReference>
<keyword evidence="15" id="KW-0067">ATP-binding</keyword>
<keyword evidence="16" id="KW-1185">Reference proteome</keyword>
<comment type="pathway">
    <text evidence="4">Protein modification; protein ubiquitination.</text>
</comment>
<evidence type="ECO:0000256" key="2">
    <source>
        <dbReference type="ARBA" id="ARBA00004322"/>
    </source>
</evidence>
<dbReference type="EMBL" id="JTDE01000626">
    <property type="protein sequence ID" value="KAF7260747.1"/>
    <property type="molecule type" value="Genomic_DNA"/>
</dbReference>
<evidence type="ECO:0000256" key="4">
    <source>
        <dbReference type="ARBA" id="ARBA00004906"/>
    </source>
</evidence>
<evidence type="ECO:0000256" key="11">
    <source>
        <dbReference type="ARBA" id="ARBA00023204"/>
    </source>
</evidence>
<feature type="region of interest" description="Disordered" evidence="13">
    <location>
        <begin position="1"/>
        <end position="21"/>
    </location>
</feature>
<keyword evidence="8" id="KW-0677">Repeat</keyword>
<keyword evidence="10" id="KW-0833">Ubl conjugation pathway</keyword>
<reference evidence="15" key="1">
    <citation type="submission" date="2019-07" db="EMBL/GenBank/DDBJ databases">
        <title>Annotation for the trematode Paragonimus miyazaki's.</title>
        <authorList>
            <person name="Choi Y.-J."/>
        </authorList>
    </citation>
    <scope>NUCLEOTIDE SEQUENCE</scope>
    <source>
        <strain evidence="15">Japan</strain>
    </source>
</reference>
<feature type="domain" description="E3 ubiquitin-protein ligase RFWD3-like WD40" evidence="14">
    <location>
        <begin position="214"/>
        <end position="401"/>
    </location>
</feature>
<keyword evidence="9" id="KW-0227">DNA damage</keyword>
<keyword evidence="15" id="KW-0378">Hydrolase</keyword>
<evidence type="ECO:0000256" key="1">
    <source>
        <dbReference type="ARBA" id="ARBA00000900"/>
    </source>
</evidence>
<gene>
    <name evidence="15" type="ORF">EG68_02003</name>
</gene>
<dbReference type="PANTHER" id="PTHR16047">
    <property type="entry name" value="RFWD3 PROTEIN"/>
    <property type="match status" value="1"/>
</dbReference>
<dbReference type="OrthoDB" id="5600418at2759"/>
<evidence type="ECO:0000256" key="12">
    <source>
        <dbReference type="ARBA" id="ARBA00023242"/>
    </source>
</evidence>
<evidence type="ECO:0000259" key="14">
    <source>
        <dbReference type="Pfam" id="PF23419"/>
    </source>
</evidence>
<name>A0A8S9ZBA0_9TREM</name>
<dbReference type="GO" id="GO:0036297">
    <property type="term" value="P:interstrand cross-link repair"/>
    <property type="evidence" value="ECO:0007669"/>
    <property type="project" value="InterPro"/>
</dbReference>
<evidence type="ECO:0000256" key="9">
    <source>
        <dbReference type="ARBA" id="ARBA00022763"/>
    </source>
</evidence>
<dbReference type="GO" id="GO:0016605">
    <property type="term" value="C:PML body"/>
    <property type="evidence" value="ECO:0007669"/>
    <property type="project" value="UniProtKB-SubCell"/>
</dbReference>
<dbReference type="EC" id="2.3.2.27" evidence="5"/>
<keyword evidence="15" id="KW-0347">Helicase</keyword>
<evidence type="ECO:0000256" key="7">
    <source>
        <dbReference type="ARBA" id="ARBA00022679"/>
    </source>
</evidence>
<comment type="caution">
    <text evidence="15">The sequence shown here is derived from an EMBL/GenBank/DDBJ whole genome shotgun (WGS) entry which is preliminary data.</text>
</comment>
<feature type="compositionally biased region" description="Acidic residues" evidence="13">
    <location>
        <begin position="12"/>
        <end position="21"/>
    </location>
</feature>
<keyword evidence="15" id="KW-0547">Nucleotide-binding</keyword>
<comment type="catalytic activity">
    <reaction evidence="1">
        <text>S-ubiquitinyl-[E2 ubiquitin-conjugating enzyme]-L-cysteine + [acceptor protein]-L-lysine = [E2 ubiquitin-conjugating enzyme]-L-cysteine + N(6)-ubiquitinyl-[acceptor protein]-L-lysine.</text>
        <dbReference type="EC" id="2.3.2.27"/>
    </reaction>
</comment>
<dbReference type="GO" id="GO:0061630">
    <property type="term" value="F:ubiquitin protein ligase activity"/>
    <property type="evidence" value="ECO:0007669"/>
    <property type="project" value="UniProtKB-EC"/>
</dbReference>
<dbReference type="GO" id="GO:0016567">
    <property type="term" value="P:protein ubiquitination"/>
    <property type="evidence" value="ECO:0007669"/>
    <property type="project" value="InterPro"/>
</dbReference>
<dbReference type="GO" id="GO:0004386">
    <property type="term" value="F:helicase activity"/>
    <property type="evidence" value="ECO:0007669"/>
    <property type="project" value="UniProtKB-KW"/>
</dbReference>
<dbReference type="Pfam" id="PF23419">
    <property type="entry name" value="WD40_RFWD3"/>
    <property type="match status" value="2"/>
</dbReference>
<dbReference type="PANTHER" id="PTHR16047:SF7">
    <property type="entry name" value="E3 UBIQUITIN-PROTEIN LIGASE RFWD3"/>
    <property type="match status" value="1"/>
</dbReference>
<keyword evidence="12" id="KW-0539">Nucleus</keyword>
<dbReference type="InterPro" id="IPR056527">
    <property type="entry name" value="WD40_RFWD3"/>
</dbReference>
<dbReference type="GO" id="GO:0005737">
    <property type="term" value="C:cytoplasm"/>
    <property type="evidence" value="ECO:0007669"/>
    <property type="project" value="UniProtKB-SubCell"/>
</dbReference>
<dbReference type="InterPro" id="IPR037381">
    <property type="entry name" value="RFWD3"/>
</dbReference>
<protein>
    <recommendedName>
        <fullName evidence="5">RING-type E3 ubiquitin transferase</fullName>
        <ecNumber evidence="5">2.3.2.27</ecNumber>
    </recommendedName>
</protein>
<feature type="domain" description="E3 ubiquitin-protein ligase RFWD3-like WD40" evidence="14">
    <location>
        <begin position="455"/>
        <end position="613"/>
    </location>
</feature>
<comment type="subcellular location">
    <subcellularLocation>
        <location evidence="3">Cytoplasm</location>
    </subcellularLocation>
    <subcellularLocation>
        <location evidence="2">Nucleus</location>
        <location evidence="2">PML body</location>
    </subcellularLocation>
</comment>
<keyword evidence="7" id="KW-0808">Transferase</keyword>
<dbReference type="Gene3D" id="2.130.10.10">
    <property type="entry name" value="YVTN repeat-like/Quinoprotein amine dehydrogenase"/>
    <property type="match status" value="1"/>
</dbReference>
<organism evidence="15 16">
    <name type="scientific">Paragonimus skrjabini miyazakii</name>
    <dbReference type="NCBI Taxonomy" id="59628"/>
    <lineage>
        <taxon>Eukaryota</taxon>
        <taxon>Metazoa</taxon>
        <taxon>Spiralia</taxon>
        <taxon>Lophotrochozoa</taxon>
        <taxon>Platyhelminthes</taxon>
        <taxon>Trematoda</taxon>
        <taxon>Digenea</taxon>
        <taxon>Plagiorchiida</taxon>
        <taxon>Troglotremata</taxon>
        <taxon>Troglotrematidae</taxon>
        <taxon>Paragonimus</taxon>
    </lineage>
</organism>
<accession>A0A8S9ZBA0</accession>
<sequence>MNDAEYIPISDSDSDLSPDEQDEFKELKNLENENKEPLNTGDVTFGEDSDVILTLYNKLDSYRIALFASNRGRQQVPISFAACAVVICLAIRASQNGSDLKGSRDDVLNVTPMQSDGIFVFFTLKTCGFVLDTSERDRALADLAIERTLRRKAELEAAEHKAKYQLLHVELTQLREEFQSVRAVSQAFVRHSDPPDSSSQPVGSAPSGAHRGQYELVKSLPLSNTGNCRVMASCDYLNVLCVSQPSTNPIFRGFGIRKINTVEQRPLKYIHLHCQPVRDLAFHSNAQDGLLISASLDKSVRLTSLLTDQVVQTYQCPSPVWSCCWASPDPHRLFAGCSNGSVLVFDIRFTSGPVATLTVPENTSPVIGLQYVPRCGDSTRPTAGGLLVGQLTKITFMAEASSDPSVTRIPSETVATEETTAHAGDLSPVLEADRQSPDLFGANSNPPVIHSFQAVTDYSPHSLPLEGSLVSLCLAPESRHFLASYRPSQRLPRVRHLLAELISENHSLEVATVVEHCTYTCRELHSLWAGPRMKMLTRTRLFNGSGGMTAIAGCEDVGGAIVWRCDTGTRLQTLHPPDATTENPVIDVCPFATTGSDQFNLALLTERTVHFYRWTSISL</sequence>
<evidence type="ECO:0000256" key="8">
    <source>
        <dbReference type="ARBA" id="ARBA00022737"/>
    </source>
</evidence>